<keyword evidence="4 6" id="KW-1133">Transmembrane helix</keyword>
<feature type="transmembrane region" description="Helical" evidence="6">
    <location>
        <begin position="36"/>
        <end position="56"/>
    </location>
</feature>
<dbReference type="PANTHER" id="PTHR33885:SF3">
    <property type="entry name" value="PHAGE SHOCK PROTEIN C"/>
    <property type="match status" value="1"/>
</dbReference>
<sequence length="60" mass="6626">MKKLVRKKEGRVLGGVCAGLADYFGVDVVLVRLILIALVLAWGGGLLFYLLAWIIIPREE</sequence>
<organism evidence="8">
    <name type="scientific">candidate division WOR-3 bacterium</name>
    <dbReference type="NCBI Taxonomy" id="2052148"/>
    <lineage>
        <taxon>Bacteria</taxon>
        <taxon>Bacteria division WOR-3</taxon>
    </lineage>
</organism>
<dbReference type="PANTHER" id="PTHR33885">
    <property type="entry name" value="PHAGE SHOCK PROTEIN C"/>
    <property type="match status" value="1"/>
</dbReference>
<dbReference type="Pfam" id="PF04024">
    <property type="entry name" value="PspC"/>
    <property type="match status" value="1"/>
</dbReference>
<evidence type="ECO:0000256" key="1">
    <source>
        <dbReference type="ARBA" id="ARBA00004162"/>
    </source>
</evidence>
<dbReference type="InterPro" id="IPR052027">
    <property type="entry name" value="PspC"/>
</dbReference>
<feature type="domain" description="Phage shock protein PspC N-terminal" evidence="7">
    <location>
        <begin position="2"/>
        <end position="59"/>
    </location>
</feature>
<evidence type="ECO:0000256" key="3">
    <source>
        <dbReference type="ARBA" id="ARBA00022692"/>
    </source>
</evidence>
<accession>A0A7V3ZXA4</accession>
<dbReference type="GO" id="GO:0005886">
    <property type="term" value="C:plasma membrane"/>
    <property type="evidence" value="ECO:0007669"/>
    <property type="project" value="UniProtKB-SubCell"/>
</dbReference>
<keyword evidence="5 6" id="KW-0472">Membrane</keyword>
<comment type="caution">
    <text evidence="8">The sequence shown here is derived from an EMBL/GenBank/DDBJ whole genome shotgun (WGS) entry which is preliminary data.</text>
</comment>
<dbReference type="EMBL" id="DTDJ01000025">
    <property type="protein sequence ID" value="HGL17358.1"/>
    <property type="molecule type" value="Genomic_DNA"/>
</dbReference>
<keyword evidence="2" id="KW-1003">Cell membrane</keyword>
<evidence type="ECO:0000256" key="4">
    <source>
        <dbReference type="ARBA" id="ARBA00022989"/>
    </source>
</evidence>
<proteinExistence type="predicted"/>
<evidence type="ECO:0000313" key="8">
    <source>
        <dbReference type="EMBL" id="HGL17358.1"/>
    </source>
</evidence>
<evidence type="ECO:0000256" key="5">
    <source>
        <dbReference type="ARBA" id="ARBA00023136"/>
    </source>
</evidence>
<evidence type="ECO:0000256" key="2">
    <source>
        <dbReference type="ARBA" id="ARBA00022475"/>
    </source>
</evidence>
<keyword evidence="3 6" id="KW-0812">Transmembrane</keyword>
<dbReference type="AlphaFoldDB" id="A0A7V3ZXA4"/>
<reference evidence="8" key="1">
    <citation type="journal article" date="2020" name="mSystems">
        <title>Genome- and Community-Level Interaction Insights into Carbon Utilization and Element Cycling Functions of Hydrothermarchaeota in Hydrothermal Sediment.</title>
        <authorList>
            <person name="Zhou Z."/>
            <person name="Liu Y."/>
            <person name="Xu W."/>
            <person name="Pan J."/>
            <person name="Luo Z.H."/>
            <person name="Li M."/>
        </authorList>
    </citation>
    <scope>NUCLEOTIDE SEQUENCE [LARGE SCALE GENOMIC DNA]</scope>
    <source>
        <strain evidence="8">SpSt-69</strain>
    </source>
</reference>
<gene>
    <name evidence="8" type="ORF">ENU66_03360</name>
</gene>
<name>A0A7V3ZXA4_UNCW3</name>
<protein>
    <submittedName>
        <fullName evidence="8">PspC domain-containing protein</fullName>
    </submittedName>
</protein>
<comment type="subcellular location">
    <subcellularLocation>
        <location evidence="1">Cell membrane</location>
        <topology evidence="1">Single-pass membrane protein</topology>
    </subcellularLocation>
</comment>
<dbReference type="InterPro" id="IPR007168">
    <property type="entry name" value="Phageshock_PspC_N"/>
</dbReference>
<evidence type="ECO:0000256" key="6">
    <source>
        <dbReference type="SAM" id="Phobius"/>
    </source>
</evidence>
<feature type="transmembrane region" description="Helical" evidence="6">
    <location>
        <begin position="12"/>
        <end position="30"/>
    </location>
</feature>
<evidence type="ECO:0000259" key="7">
    <source>
        <dbReference type="Pfam" id="PF04024"/>
    </source>
</evidence>